<dbReference type="AlphaFoldDB" id="A0AAV9U5N8"/>
<proteinExistence type="inferred from homology"/>
<sequence>MGSEKKMSFLKRVRTKAAIQYNAVMALMVRLLLARVLPHQKLKKRDLTGKNAIVTGSNTGLGKAMAMHLAHMNATIYLACRNLAKAETAREDILKSAPNATIHLLQLDTSTVENCRKFCSDWAATGKTVDILIHNAGVGCPPSPDAVFGPDGYEHMYMTNFLSNVIITFMLEKYLADDARIVMTSSPGVFVAGVTKDFAVRSSKNTMEEGFNYRKGEKANNSALYSGTKLMQVCLAKLLTQKYRAEGRGIVAHAFSPGFSASEFFNKEGVAGSQAGDDPIWWALRHGVNLAMSSEEGCKTGVMLATDLGEKMAEKGGKWFERMKAHTSPIDLYGDEILDRLWNRWCADAGIHWEHTASEPLAQTPEKGHSVEENSVEEKSVEAAA</sequence>
<dbReference type="PANTHER" id="PTHR24320:SF152">
    <property type="entry name" value="SHORT-CHAIN DEHYDROGENASE_REDUCTASE FAMILY PROTEIN"/>
    <property type="match status" value="1"/>
</dbReference>
<evidence type="ECO:0000256" key="1">
    <source>
        <dbReference type="ARBA" id="ARBA00006484"/>
    </source>
</evidence>
<comment type="caution">
    <text evidence="4">The sequence shown here is derived from an EMBL/GenBank/DDBJ whole genome shotgun (WGS) entry which is preliminary data.</text>
</comment>
<comment type="similarity">
    <text evidence="1">Belongs to the short-chain dehydrogenases/reductases (SDR) family.</text>
</comment>
<evidence type="ECO:0008006" key="6">
    <source>
        <dbReference type="Google" id="ProtNLM"/>
    </source>
</evidence>
<evidence type="ECO:0000256" key="2">
    <source>
        <dbReference type="ARBA" id="ARBA00023002"/>
    </source>
</evidence>
<dbReference type="PANTHER" id="PTHR24320">
    <property type="entry name" value="RETINOL DEHYDROGENASE"/>
    <property type="match status" value="1"/>
</dbReference>
<evidence type="ECO:0000313" key="4">
    <source>
        <dbReference type="EMBL" id="KAK6335679.1"/>
    </source>
</evidence>
<name>A0AAV9U5N8_9PEZI</name>
<evidence type="ECO:0000256" key="3">
    <source>
        <dbReference type="SAM" id="MobiDB-lite"/>
    </source>
</evidence>
<dbReference type="EMBL" id="JAVHNQ010000012">
    <property type="protein sequence ID" value="KAK6335679.1"/>
    <property type="molecule type" value="Genomic_DNA"/>
</dbReference>
<feature type="compositionally biased region" description="Basic and acidic residues" evidence="3">
    <location>
        <begin position="366"/>
        <end position="385"/>
    </location>
</feature>
<dbReference type="Gene3D" id="3.40.50.720">
    <property type="entry name" value="NAD(P)-binding Rossmann-like Domain"/>
    <property type="match status" value="1"/>
</dbReference>
<dbReference type="Proteomes" id="UP001375240">
    <property type="component" value="Unassembled WGS sequence"/>
</dbReference>
<organism evidence="4 5">
    <name type="scientific">Orbilia brochopaga</name>
    <dbReference type="NCBI Taxonomy" id="3140254"/>
    <lineage>
        <taxon>Eukaryota</taxon>
        <taxon>Fungi</taxon>
        <taxon>Dikarya</taxon>
        <taxon>Ascomycota</taxon>
        <taxon>Pezizomycotina</taxon>
        <taxon>Orbiliomycetes</taxon>
        <taxon>Orbiliales</taxon>
        <taxon>Orbiliaceae</taxon>
        <taxon>Orbilia</taxon>
    </lineage>
</organism>
<evidence type="ECO:0000313" key="5">
    <source>
        <dbReference type="Proteomes" id="UP001375240"/>
    </source>
</evidence>
<dbReference type="PRINTS" id="PR00081">
    <property type="entry name" value="GDHRDH"/>
</dbReference>
<dbReference type="Pfam" id="PF00106">
    <property type="entry name" value="adh_short"/>
    <property type="match status" value="1"/>
</dbReference>
<feature type="region of interest" description="Disordered" evidence="3">
    <location>
        <begin position="358"/>
        <end position="385"/>
    </location>
</feature>
<keyword evidence="5" id="KW-1185">Reference proteome</keyword>
<keyword evidence="2" id="KW-0560">Oxidoreductase</keyword>
<gene>
    <name evidence="4" type="ORF">TWF696_002445</name>
</gene>
<dbReference type="InterPro" id="IPR036291">
    <property type="entry name" value="NAD(P)-bd_dom_sf"/>
</dbReference>
<dbReference type="InterPro" id="IPR002347">
    <property type="entry name" value="SDR_fam"/>
</dbReference>
<accession>A0AAV9U5N8</accession>
<dbReference type="SUPFAM" id="SSF51735">
    <property type="entry name" value="NAD(P)-binding Rossmann-fold domains"/>
    <property type="match status" value="1"/>
</dbReference>
<dbReference type="GO" id="GO:0016491">
    <property type="term" value="F:oxidoreductase activity"/>
    <property type="evidence" value="ECO:0007669"/>
    <property type="project" value="UniProtKB-KW"/>
</dbReference>
<reference evidence="4 5" key="1">
    <citation type="submission" date="2019-10" db="EMBL/GenBank/DDBJ databases">
        <authorList>
            <person name="Palmer J.M."/>
        </authorList>
    </citation>
    <scope>NUCLEOTIDE SEQUENCE [LARGE SCALE GENOMIC DNA]</scope>
    <source>
        <strain evidence="4 5">TWF696</strain>
    </source>
</reference>
<protein>
    <recommendedName>
        <fullName evidence="6">NAD(P)-binding protein</fullName>
    </recommendedName>
</protein>